<name>A0A8J6UQ57_9GAMM</name>
<proteinExistence type="predicted"/>
<comment type="caution">
    <text evidence="2">The sequence shown here is derived from an EMBL/GenBank/DDBJ whole genome shotgun (WGS) entry which is preliminary data.</text>
</comment>
<evidence type="ECO:0000313" key="3">
    <source>
        <dbReference type="Proteomes" id="UP000638014"/>
    </source>
</evidence>
<reference evidence="2" key="1">
    <citation type="submission" date="2020-09" db="EMBL/GenBank/DDBJ databases">
        <title>A novel bacterium of genus Neiella, isolated from South China Sea.</title>
        <authorList>
            <person name="Huang H."/>
            <person name="Mo K."/>
            <person name="Hu Y."/>
        </authorList>
    </citation>
    <scope>NUCLEOTIDE SEQUENCE</scope>
    <source>
        <strain evidence="2">HB171785</strain>
    </source>
</reference>
<dbReference type="AlphaFoldDB" id="A0A8J6UQ57"/>
<evidence type="ECO:0000313" key="2">
    <source>
        <dbReference type="EMBL" id="MBD1390377.1"/>
    </source>
</evidence>
<feature type="region of interest" description="Disordered" evidence="1">
    <location>
        <begin position="28"/>
        <end position="57"/>
    </location>
</feature>
<protein>
    <submittedName>
        <fullName evidence="2">Uncharacterized protein</fullName>
    </submittedName>
</protein>
<feature type="compositionally biased region" description="Low complexity" evidence="1">
    <location>
        <begin position="28"/>
        <end position="43"/>
    </location>
</feature>
<organism evidence="2 3">
    <name type="scientific">Neiella litorisoli</name>
    <dbReference type="NCBI Taxonomy" id="2771431"/>
    <lineage>
        <taxon>Bacteria</taxon>
        <taxon>Pseudomonadati</taxon>
        <taxon>Pseudomonadota</taxon>
        <taxon>Gammaproteobacteria</taxon>
        <taxon>Alteromonadales</taxon>
        <taxon>Echinimonadaceae</taxon>
        <taxon>Neiella</taxon>
    </lineage>
</organism>
<evidence type="ECO:0000256" key="1">
    <source>
        <dbReference type="SAM" id="MobiDB-lite"/>
    </source>
</evidence>
<dbReference type="RefSeq" id="WP_191145447.1">
    <property type="nucleotide sequence ID" value="NZ_JACXAF010000017.1"/>
</dbReference>
<dbReference type="EMBL" id="JACXAF010000017">
    <property type="protein sequence ID" value="MBD1390377.1"/>
    <property type="molecule type" value="Genomic_DNA"/>
</dbReference>
<sequence length="233" mass="24569">MKRAVLIILPIVLAVGFAVSYLMTGDEQAAASSQPRSSQSQSATDSPDGSFKPLAPLEPATTVKPIQLIDPQDATALETSAQALDSVAQPWQAHDNYDIAIPDEIAAAPSFQLVTISSSMESEISIGDVIELPLSEAGEVITVEVTSETLNDNGDYSWQGQTVGGDHSYPVIVTQGPNGTYGSIATEDGTYTLTTVDGEGVVYKNPPLPETHDDDFLVPPISDDNSSVDDHGH</sequence>
<feature type="region of interest" description="Disordered" evidence="1">
    <location>
        <begin position="204"/>
        <end position="233"/>
    </location>
</feature>
<gene>
    <name evidence="2" type="ORF">IC617_13120</name>
</gene>
<keyword evidence="3" id="KW-1185">Reference proteome</keyword>
<dbReference type="Proteomes" id="UP000638014">
    <property type="component" value="Unassembled WGS sequence"/>
</dbReference>
<accession>A0A8J6UQ57</accession>